<evidence type="ECO:0000256" key="9">
    <source>
        <dbReference type="ARBA" id="ARBA00023049"/>
    </source>
</evidence>
<dbReference type="Pfam" id="PF02163">
    <property type="entry name" value="Peptidase_M50"/>
    <property type="match status" value="1"/>
</dbReference>
<evidence type="ECO:0000256" key="10">
    <source>
        <dbReference type="ARBA" id="ARBA00023136"/>
    </source>
</evidence>
<dbReference type="EMBL" id="JACBAZ010000002">
    <property type="protein sequence ID" value="NWK55395.1"/>
    <property type="molecule type" value="Genomic_DNA"/>
</dbReference>
<keyword evidence="10 11" id="KW-0472">Membrane</keyword>
<feature type="transmembrane region" description="Helical" evidence="11">
    <location>
        <begin position="6"/>
        <end position="24"/>
    </location>
</feature>
<dbReference type="GO" id="GO:0046872">
    <property type="term" value="F:metal ion binding"/>
    <property type="evidence" value="ECO:0007669"/>
    <property type="project" value="UniProtKB-KW"/>
</dbReference>
<dbReference type="CDD" id="cd06163">
    <property type="entry name" value="S2P-M50_PDZ_RseP-like"/>
    <property type="match status" value="1"/>
</dbReference>
<evidence type="ECO:0000256" key="5">
    <source>
        <dbReference type="ARBA" id="ARBA00022692"/>
    </source>
</evidence>
<dbReference type="InterPro" id="IPR041489">
    <property type="entry name" value="PDZ_6"/>
</dbReference>
<dbReference type="GO" id="GO:0006508">
    <property type="term" value="P:proteolysis"/>
    <property type="evidence" value="ECO:0007669"/>
    <property type="project" value="UniProtKB-KW"/>
</dbReference>
<feature type="domain" description="PDZ" evidence="12">
    <location>
        <begin position="138"/>
        <end position="197"/>
    </location>
</feature>
<accession>A0A851GJP9</accession>
<dbReference type="GO" id="GO:0004222">
    <property type="term" value="F:metalloendopeptidase activity"/>
    <property type="evidence" value="ECO:0007669"/>
    <property type="project" value="InterPro"/>
</dbReference>
<feature type="domain" description="PDZ" evidence="12">
    <location>
        <begin position="207"/>
        <end position="286"/>
    </location>
</feature>
<evidence type="ECO:0000256" key="3">
    <source>
        <dbReference type="ARBA" id="ARBA00007931"/>
    </source>
</evidence>
<dbReference type="Pfam" id="PF17820">
    <property type="entry name" value="PDZ_6"/>
    <property type="match status" value="2"/>
</dbReference>
<dbReference type="InterPro" id="IPR008915">
    <property type="entry name" value="Peptidase_M50"/>
</dbReference>
<comment type="subcellular location">
    <subcellularLocation>
        <location evidence="2">Membrane</location>
        <topology evidence="2">Multi-pass membrane protein</topology>
    </subcellularLocation>
</comment>
<dbReference type="PANTHER" id="PTHR42837">
    <property type="entry name" value="REGULATOR OF SIGMA-E PROTEASE RSEP"/>
    <property type="match status" value="1"/>
</dbReference>
<dbReference type="GO" id="GO:0016020">
    <property type="term" value="C:membrane"/>
    <property type="evidence" value="ECO:0007669"/>
    <property type="project" value="UniProtKB-SubCell"/>
</dbReference>
<dbReference type="PANTHER" id="PTHR42837:SF2">
    <property type="entry name" value="MEMBRANE METALLOPROTEASE ARASP2, CHLOROPLASTIC-RELATED"/>
    <property type="match status" value="1"/>
</dbReference>
<dbReference type="SUPFAM" id="SSF50156">
    <property type="entry name" value="PDZ domain-like"/>
    <property type="match status" value="2"/>
</dbReference>
<evidence type="ECO:0000256" key="1">
    <source>
        <dbReference type="ARBA" id="ARBA00001947"/>
    </source>
</evidence>
<keyword evidence="6 11" id="KW-0378">Hydrolase</keyword>
<dbReference type="PROSITE" id="PS50106">
    <property type="entry name" value="PDZ"/>
    <property type="match status" value="2"/>
</dbReference>
<feature type="transmembrane region" description="Helical" evidence="11">
    <location>
        <begin position="102"/>
        <end position="124"/>
    </location>
</feature>
<keyword evidence="9 11" id="KW-0482">Metalloprotease</keyword>
<keyword evidence="5 11" id="KW-0812">Transmembrane</keyword>
<keyword evidence="4 13" id="KW-0645">Protease</keyword>
<dbReference type="RefSeq" id="WP_178931911.1">
    <property type="nucleotide sequence ID" value="NZ_JACBAZ010000002.1"/>
</dbReference>
<dbReference type="Proteomes" id="UP000557872">
    <property type="component" value="Unassembled WGS sequence"/>
</dbReference>
<evidence type="ECO:0000256" key="8">
    <source>
        <dbReference type="ARBA" id="ARBA00022989"/>
    </source>
</evidence>
<dbReference type="EC" id="3.4.24.-" evidence="11"/>
<proteinExistence type="inferred from homology"/>
<keyword evidence="11" id="KW-0479">Metal-binding</keyword>
<dbReference type="InterPro" id="IPR001478">
    <property type="entry name" value="PDZ"/>
</dbReference>
<evidence type="ECO:0000259" key="12">
    <source>
        <dbReference type="PROSITE" id="PS50106"/>
    </source>
</evidence>
<comment type="similarity">
    <text evidence="3 11">Belongs to the peptidase M50B family.</text>
</comment>
<reference evidence="13 14" key="1">
    <citation type="submission" date="2020-07" db="EMBL/GenBank/DDBJ databases">
        <title>Roseicoccus Jingziensis gen. nov., sp. nov., isolated from coastal seawater.</title>
        <authorList>
            <person name="Feng X."/>
        </authorList>
    </citation>
    <scope>NUCLEOTIDE SEQUENCE [LARGE SCALE GENOMIC DNA]</scope>
    <source>
        <strain evidence="13 14">N1E253</strain>
    </source>
</reference>
<dbReference type="InterPro" id="IPR004387">
    <property type="entry name" value="Pept_M50_Zn"/>
</dbReference>
<evidence type="ECO:0000256" key="4">
    <source>
        <dbReference type="ARBA" id="ARBA00022670"/>
    </source>
</evidence>
<protein>
    <recommendedName>
        <fullName evidence="11">Zinc metalloprotease</fullName>
        <ecNumber evidence="11">3.4.24.-</ecNumber>
    </recommendedName>
</protein>
<keyword evidence="7 11" id="KW-0862">Zinc</keyword>
<evidence type="ECO:0000313" key="14">
    <source>
        <dbReference type="Proteomes" id="UP000557872"/>
    </source>
</evidence>
<keyword evidence="14" id="KW-1185">Reference proteome</keyword>
<dbReference type="Gene3D" id="2.30.42.10">
    <property type="match status" value="2"/>
</dbReference>
<evidence type="ECO:0000256" key="11">
    <source>
        <dbReference type="RuleBase" id="RU362031"/>
    </source>
</evidence>
<evidence type="ECO:0000256" key="2">
    <source>
        <dbReference type="ARBA" id="ARBA00004141"/>
    </source>
</evidence>
<comment type="cofactor">
    <cofactor evidence="1 11">
        <name>Zn(2+)</name>
        <dbReference type="ChEBI" id="CHEBI:29105"/>
    </cofactor>
</comment>
<dbReference type="NCBIfam" id="TIGR00054">
    <property type="entry name" value="RIP metalloprotease RseP"/>
    <property type="match status" value="1"/>
</dbReference>
<gene>
    <name evidence="13" type="primary">rseP</name>
    <name evidence="13" type="ORF">HW115_07215</name>
</gene>
<keyword evidence="8 11" id="KW-1133">Transmembrane helix</keyword>
<sequence>MSAVFTPILVIFLVILIFNVIIFVHELGHFWAARWRGLEVERFQIWFGKPIWKKEHNGVQYGLGWLPFGGFVALPQMAPMEAIEGGNKNEKPLPPVKPIDKIIVAFAGPLFSFLLAFATAVVVWQVGKPDTRITSTTIGYVAKDSPAMKAGLLPGDKILEINGVAIDHFAGNMDTSILGNVVTSEGDQIKFLIQRPGEDQARTISSGFEIEKTSWWQRSGMRKVGIAYKEQVKAGKILDNSPADEAGVKEGDIILSINGTPATARAQILNAGQSGQPTTIEIKRGDETKSLTLTGRKPLAPHDEHASFGMALPFDESLLESTTKYPGPWQQIVDSASVMKKTLQLVTSSTSSIGVDQLAGPIGIGKGYYQMLTSEDGWKLALAFTVLFNINLAILNMLPFPVLDGGHITLSFLEMIARRPIKARVLEFIQMAFVLMIFSLFIYITSKDVGSFFGGDPEKKEIKFAPSK</sequence>
<evidence type="ECO:0000256" key="6">
    <source>
        <dbReference type="ARBA" id="ARBA00022801"/>
    </source>
</evidence>
<organism evidence="13 14">
    <name type="scientific">Oceaniferula marina</name>
    <dbReference type="NCBI Taxonomy" id="2748318"/>
    <lineage>
        <taxon>Bacteria</taxon>
        <taxon>Pseudomonadati</taxon>
        <taxon>Verrucomicrobiota</taxon>
        <taxon>Verrucomicrobiia</taxon>
        <taxon>Verrucomicrobiales</taxon>
        <taxon>Verrucomicrobiaceae</taxon>
        <taxon>Oceaniferula</taxon>
    </lineage>
</organism>
<dbReference type="SMART" id="SM00228">
    <property type="entry name" value="PDZ"/>
    <property type="match status" value="2"/>
</dbReference>
<name>A0A851GJP9_9BACT</name>
<dbReference type="AlphaFoldDB" id="A0A851GJP9"/>
<evidence type="ECO:0000313" key="13">
    <source>
        <dbReference type="EMBL" id="NWK55395.1"/>
    </source>
</evidence>
<dbReference type="InterPro" id="IPR036034">
    <property type="entry name" value="PDZ_sf"/>
</dbReference>
<evidence type="ECO:0000256" key="7">
    <source>
        <dbReference type="ARBA" id="ARBA00022833"/>
    </source>
</evidence>
<feature type="transmembrane region" description="Helical" evidence="11">
    <location>
        <begin position="424"/>
        <end position="444"/>
    </location>
</feature>
<comment type="caution">
    <text evidence="13">The sequence shown here is derived from an EMBL/GenBank/DDBJ whole genome shotgun (WGS) entry which is preliminary data.</text>
</comment>